<protein>
    <recommendedName>
        <fullName evidence="2">SHOCT domain-containing protein</fullName>
    </recommendedName>
</protein>
<dbReference type="OrthoDB" id="166272at2"/>
<feature type="transmembrane region" description="Helical" evidence="1">
    <location>
        <begin position="12"/>
        <end position="37"/>
    </location>
</feature>
<keyword evidence="1" id="KW-1133">Transmembrane helix</keyword>
<dbReference type="RefSeq" id="WP_062419233.1">
    <property type="nucleotide sequence ID" value="NZ_DF967974.1"/>
</dbReference>
<proteinExistence type="predicted"/>
<accession>A0A0P6YF64</accession>
<reference evidence="3 4" key="1">
    <citation type="submission" date="2015-07" db="EMBL/GenBank/DDBJ databases">
        <title>Genome sequence of Levilinea saccharolytica DSM 16555.</title>
        <authorList>
            <person name="Hemp J."/>
            <person name="Ward L.M."/>
            <person name="Pace L.A."/>
            <person name="Fischer W.W."/>
        </authorList>
    </citation>
    <scope>NUCLEOTIDE SEQUENCE [LARGE SCALE GENOMIC DNA]</scope>
    <source>
        <strain evidence="3 4">KIBI-1</strain>
    </source>
</reference>
<sequence length="84" mass="9521">MMMGYWLGGLGWVGMIINMIISIAMIIGVVFLVVWIVKRLGNNESGQQINNSTPSVIEIVKQRYAKGEITREEFQKFMVDLGTR</sequence>
<comment type="caution">
    <text evidence="3">The sequence shown here is derived from an EMBL/GenBank/DDBJ whole genome shotgun (WGS) entry which is preliminary data.</text>
</comment>
<dbReference type="STRING" id="229921.ADN01_01785"/>
<dbReference type="Proteomes" id="UP000050501">
    <property type="component" value="Unassembled WGS sequence"/>
</dbReference>
<dbReference type="InterPro" id="IPR018649">
    <property type="entry name" value="SHOCT"/>
</dbReference>
<name>A0A0P6YF64_9CHLR</name>
<evidence type="ECO:0000259" key="2">
    <source>
        <dbReference type="Pfam" id="PF09851"/>
    </source>
</evidence>
<dbReference type="Pfam" id="PF09851">
    <property type="entry name" value="SHOCT"/>
    <property type="match status" value="1"/>
</dbReference>
<evidence type="ECO:0000256" key="1">
    <source>
        <dbReference type="SAM" id="Phobius"/>
    </source>
</evidence>
<keyword evidence="1" id="KW-0812">Transmembrane</keyword>
<keyword evidence="1" id="KW-0472">Membrane</keyword>
<gene>
    <name evidence="3" type="ORF">ADN01_01785</name>
</gene>
<organism evidence="3 4">
    <name type="scientific">Levilinea saccharolytica</name>
    <dbReference type="NCBI Taxonomy" id="229921"/>
    <lineage>
        <taxon>Bacteria</taxon>
        <taxon>Bacillati</taxon>
        <taxon>Chloroflexota</taxon>
        <taxon>Anaerolineae</taxon>
        <taxon>Anaerolineales</taxon>
        <taxon>Anaerolineaceae</taxon>
        <taxon>Levilinea</taxon>
    </lineage>
</organism>
<feature type="domain" description="SHOCT" evidence="2">
    <location>
        <begin position="57"/>
        <end position="76"/>
    </location>
</feature>
<dbReference type="AlphaFoldDB" id="A0A0P6YF64"/>
<evidence type="ECO:0000313" key="3">
    <source>
        <dbReference type="EMBL" id="KPL90814.1"/>
    </source>
</evidence>
<evidence type="ECO:0000313" key="4">
    <source>
        <dbReference type="Proteomes" id="UP000050501"/>
    </source>
</evidence>
<keyword evidence="4" id="KW-1185">Reference proteome</keyword>
<dbReference type="EMBL" id="LGCM01000008">
    <property type="protein sequence ID" value="KPL90814.1"/>
    <property type="molecule type" value="Genomic_DNA"/>
</dbReference>